<gene>
    <name evidence="3" type="ORF">ASPWEDRAFT_183986</name>
</gene>
<dbReference type="RefSeq" id="XP_040689689.1">
    <property type="nucleotide sequence ID" value="XM_040832007.1"/>
</dbReference>
<feature type="transmembrane region" description="Helical" evidence="1">
    <location>
        <begin position="83"/>
        <end position="109"/>
    </location>
</feature>
<dbReference type="Pfam" id="PF24802">
    <property type="entry name" value="DUF7703"/>
    <property type="match status" value="1"/>
</dbReference>
<feature type="transmembrane region" description="Helical" evidence="1">
    <location>
        <begin position="25"/>
        <end position="46"/>
    </location>
</feature>
<dbReference type="PANTHER" id="PTHR37013">
    <property type="entry name" value="INTEGRAL MEMBRANE PROTEIN (AFU_ORTHOLOGUE AFUA_1G05950)-RELATED"/>
    <property type="match status" value="1"/>
</dbReference>
<dbReference type="EMBL" id="KV878212">
    <property type="protein sequence ID" value="OJJ36013.1"/>
    <property type="molecule type" value="Genomic_DNA"/>
</dbReference>
<feature type="transmembrane region" description="Helical" evidence="1">
    <location>
        <begin position="201"/>
        <end position="221"/>
    </location>
</feature>
<accession>A0A1L9RM99</accession>
<name>A0A1L9RM99_ASPWE</name>
<dbReference type="OrthoDB" id="405906at2759"/>
<evidence type="ECO:0000313" key="4">
    <source>
        <dbReference type="Proteomes" id="UP000184383"/>
    </source>
</evidence>
<keyword evidence="1" id="KW-0472">Membrane</keyword>
<feature type="domain" description="DUF7703" evidence="2">
    <location>
        <begin position="23"/>
        <end position="254"/>
    </location>
</feature>
<evidence type="ECO:0000256" key="1">
    <source>
        <dbReference type="SAM" id="Phobius"/>
    </source>
</evidence>
<keyword evidence="1" id="KW-0812">Transmembrane</keyword>
<sequence length="273" mass="31298">MENLHSSARLFGGNTPGNISTKLTMAAFISIALYNAVELFVLILLTFHRYTGVYFWSILLSNTMGVIPATIGSLLDFYDIGPLWLILTVSNVGFWFLVPGQSVVLYSRLHIISQNYKALKWLRNIIIVDSIALIIPTTVLYYGAAYFKTHPWNQAFTIIERIQITWFCAQEILISTFYIWETVKLIRFHHDRQRSRLLYELIAINLVAILMDVTLLALEYLDFYFIQVIIKSSVYSIKLKMEFAVLGRLIAIVHFRRAEPVCHDVSGTSSSVM</sequence>
<dbReference type="GeneID" id="63747855"/>
<proteinExistence type="predicted"/>
<feature type="transmembrane region" description="Helical" evidence="1">
    <location>
        <begin position="53"/>
        <end position="71"/>
    </location>
</feature>
<dbReference type="InterPro" id="IPR056120">
    <property type="entry name" value="DUF7703"/>
</dbReference>
<evidence type="ECO:0000259" key="2">
    <source>
        <dbReference type="Pfam" id="PF24802"/>
    </source>
</evidence>
<feature type="transmembrane region" description="Helical" evidence="1">
    <location>
        <begin position="162"/>
        <end position="180"/>
    </location>
</feature>
<dbReference type="Proteomes" id="UP000184383">
    <property type="component" value="Unassembled WGS sequence"/>
</dbReference>
<organism evidence="3 4">
    <name type="scientific">Aspergillus wentii DTO 134E9</name>
    <dbReference type="NCBI Taxonomy" id="1073089"/>
    <lineage>
        <taxon>Eukaryota</taxon>
        <taxon>Fungi</taxon>
        <taxon>Dikarya</taxon>
        <taxon>Ascomycota</taxon>
        <taxon>Pezizomycotina</taxon>
        <taxon>Eurotiomycetes</taxon>
        <taxon>Eurotiomycetidae</taxon>
        <taxon>Eurotiales</taxon>
        <taxon>Aspergillaceae</taxon>
        <taxon>Aspergillus</taxon>
        <taxon>Aspergillus subgen. Cremei</taxon>
    </lineage>
</organism>
<dbReference type="VEuPathDB" id="FungiDB:ASPWEDRAFT_183986"/>
<feature type="transmembrane region" description="Helical" evidence="1">
    <location>
        <begin position="121"/>
        <end position="142"/>
    </location>
</feature>
<reference evidence="4" key="1">
    <citation type="journal article" date="2017" name="Genome Biol.">
        <title>Comparative genomics reveals high biological diversity and specific adaptations in the industrially and medically important fungal genus Aspergillus.</title>
        <authorList>
            <person name="de Vries R.P."/>
            <person name="Riley R."/>
            <person name="Wiebenga A."/>
            <person name="Aguilar-Osorio G."/>
            <person name="Amillis S."/>
            <person name="Uchima C.A."/>
            <person name="Anderluh G."/>
            <person name="Asadollahi M."/>
            <person name="Askin M."/>
            <person name="Barry K."/>
            <person name="Battaglia E."/>
            <person name="Bayram O."/>
            <person name="Benocci T."/>
            <person name="Braus-Stromeyer S.A."/>
            <person name="Caldana C."/>
            <person name="Canovas D."/>
            <person name="Cerqueira G.C."/>
            <person name="Chen F."/>
            <person name="Chen W."/>
            <person name="Choi C."/>
            <person name="Clum A."/>
            <person name="Dos Santos R.A."/>
            <person name="Damasio A.R."/>
            <person name="Diallinas G."/>
            <person name="Emri T."/>
            <person name="Fekete E."/>
            <person name="Flipphi M."/>
            <person name="Freyberg S."/>
            <person name="Gallo A."/>
            <person name="Gournas C."/>
            <person name="Habgood R."/>
            <person name="Hainaut M."/>
            <person name="Harispe M.L."/>
            <person name="Henrissat B."/>
            <person name="Hilden K.S."/>
            <person name="Hope R."/>
            <person name="Hossain A."/>
            <person name="Karabika E."/>
            <person name="Karaffa L."/>
            <person name="Karanyi Z."/>
            <person name="Krasevec N."/>
            <person name="Kuo A."/>
            <person name="Kusch H."/>
            <person name="LaButti K."/>
            <person name="Lagendijk E.L."/>
            <person name="Lapidus A."/>
            <person name="Levasseur A."/>
            <person name="Lindquist E."/>
            <person name="Lipzen A."/>
            <person name="Logrieco A.F."/>
            <person name="MacCabe A."/>
            <person name="Maekelae M.R."/>
            <person name="Malavazi I."/>
            <person name="Melin P."/>
            <person name="Meyer V."/>
            <person name="Mielnichuk N."/>
            <person name="Miskei M."/>
            <person name="Molnar A.P."/>
            <person name="Mule G."/>
            <person name="Ngan C.Y."/>
            <person name="Orejas M."/>
            <person name="Orosz E."/>
            <person name="Ouedraogo J.P."/>
            <person name="Overkamp K.M."/>
            <person name="Park H.-S."/>
            <person name="Perrone G."/>
            <person name="Piumi F."/>
            <person name="Punt P.J."/>
            <person name="Ram A.F."/>
            <person name="Ramon A."/>
            <person name="Rauscher S."/>
            <person name="Record E."/>
            <person name="Riano-Pachon D.M."/>
            <person name="Robert V."/>
            <person name="Roehrig J."/>
            <person name="Ruller R."/>
            <person name="Salamov A."/>
            <person name="Salih N.S."/>
            <person name="Samson R.A."/>
            <person name="Sandor E."/>
            <person name="Sanguinetti M."/>
            <person name="Schuetze T."/>
            <person name="Sepcic K."/>
            <person name="Shelest E."/>
            <person name="Sherlock G."/>
            <person name="Sophianopoulou V."/>
            <person name="Squina F.M."/>
            <person name="Sun H."/>
            <person name="Susca A."/>
            <person name="Todd R.B."/>
            <person name="Tsang A."/>
            <person name="Unkles S.E."/>
            <person name="van de Wiele N."/>
            <person name="van Rossen-Uffink D."/>
            <person name="Oliveira J.V."/>
            <person name="Vesth T.C."/>
            <person name="Visser J."/>
            <person name="Yu J.-H."/>
            <person name="Zhou M."/>
            <person name="Andersen M.R."/>
            <person name="Archer D.B."/>
            <person name="Baker S.E."/>
            <person name="Benoit I."/>
            <person name="Brakhage A.A."/>
            <person name="Braus G.H."/>
            <person name="Fischer R."/>
            <person name="Frisvad J.C."/>
            <person name="Goldman G.H."/>
            <person name="Houbraken J."/>
            <person name="Oakley B."/>
            <person name="Pocsi I."/>
            <person name="Scazzocchio C."/>
            <person name="Seiboth B."/>
            <person name="vanKuyk P.A."/>
            <person name="Wortman J."/>
            <person name="Dyer P.S."/>
            <person name="Grigoriev I.V."/>
        </authorList>
    </citation>
    <scope>NUCLEOTIDE SEQUENCE [LARGE SCALE GENOMIC DNA]</scope>
    <source>
        <strain evidence="4">DTO 134E9</strain>
    </source>
</reference>
<dbReference type="PANTHER" id="PTHR37013:SF5">
    <property type="entry name" value="INTEGRAL MEMBRANE PROTEIN"/>
    <property type="match status" value="1"/>
</dbReference>
<keyword evidence="1" id="KW-1133">Transmembrane helix</keyword>
<protein>
    <recommendedName>
        <fullName evidence="2">DUF7703 domain-containing protein</fullName>
    </recommendedName>
</protein>
<keyword evidence="4" id="KW-1185">Reference proteome</keyword>
<evidence type="ECO:0000313" key="3">
    <source>
        <dbReference type="EMBL" id="OJJ36013.1"/>
    </source>
</evidence>
<dbReference type="AlphaFoldDB" id="A0A1L9RM99"/>